<evidence type="ECO:0000256" key="11">
    <source>
        <dbReference type="ARBA" id="ARBA00022989"/>
    </source>
</evidence>
<comment type="similarity">
    <text evidence="14">Belongs to the transpeptidase family. MrdA subfamily.</text>
</comment>
<dbReference type="InterPro" id="IPR005311">
    <property type="entry name" value="PBP_dimer"/>
</dbReference>
<dbReference type="RefSeq" id="WP_069019417.1">
    <property type="nucleotide sequence ID" value="NZ_LVJY01000003.1"/>
</dbReference>
<feature type="transmembrane region" description="Helical" evidence="14">
    <location>
        <begin position="20"/>
        <end position="40"/>
    </location>
</feature>
<dbReference type="STRING" id="1818881.A3196_01850"/>
<comment type="catalytic activity">
    <reaction evidence="14">
        <text>Preferential cleavage: (Ac)2-L-Lys-D-Ala-|-D-Ala. Also transpeptidation of peptidyl-alanyl moieties that are N-acyl substituents of D-alanine.</text>
        <dbReference type="EC" id="3.4.16.4"/>
    </reaction>
</comment>
<dbReference type="PANTHER" id="PTHR30627:SF2">
    <property type="entry name" value="PEPTIDOGLYCAN D,D-TRANSPEPTIDASE MRDA"/>
    <property type="match status" value="1"/>
</dbReference>
<dbReference type="NCBIfam" id="TIGR03423">
    <property type="entry name" value="pbp2_mrdA"/>
    <property type="match status" value="1"/>
</dbReference>
<evidence type="ECO:0000259" key="16">
    <source>
        <dbReference type="Pfam" id="PF03717"/>
    </source>
</evidence>
<evidence type="ECO:0000256" key="12">
    <source>
        <dbReference type="ARBA" id="ARBA00023136"/>
    </source>
</evidence>
<comment type="pathway">
    <text evidence="14">Cell wall biogenesis; peptidoglycan biosynthesis.</text>
</comment>
<evidence type="ECO:0000256" key="9">
    <source>
        <dbReference type="ARBA" id="ARBA00022960"/>
    </source>
</evidence>
<dbReference type="GO" id="GO:0005886">
    <property type="term" value="C:plasma membrane"/>
    <property type="evidence" value="ECO:0007669"/>
    <property type="project" value="UniProtKB-SubCell"/>
</dbReference>
<evidence type="ECO:0000256" key="1">
    <source>
        <dbReference type="ARBA" id="ARBA00004167"/>
    </source>
</evidence>
<dbReference type="InterPro" id="IPR001460">
    <property type="entry name" value="PCN-bd_Tpept"/>
</dbReference>
<dbReference type="GO" id="GO:0006508">
    <property type="term" value="P:proteolysis"/>
    <property type="evidence" value="ECO:0007669"/>
    <property type="project" value="UniProtKB-KW"/>
</dbReference>
<dbReference type="FunFam" id="3.40.710.10:FF:000024">
    <property type="entry name" value="Penicillin-binding protein 2"/>
    <property type="match status" value="1"/>
</dbReference>
<comment type="caution">
    <text evidence="17">The sequence shown here is derived from an EMBL/GenBank/DDBJ whole genome shotgun (WGS) entry which is preliminary data.</text>
</comment>
<dbReference type="InterPro" id="IPR050515">
    <property type="entry name" value="Beta-lactam/transpept"/>
</dbReference>
<keyword evidence="5 14" id="KW-0121">Carboxypeptidase</keyword>
<dbReference type="EC" id="3.4.16.4" evidence="14"/>
<dbReference type="GO" id="GO:0071972">
    <property type="term" value="F:peptidoglycan L,D-transpeptidase activity"/>
    <property type="evidence" value="ECO:0007669"/>
    <property type="project" value="TreeGrafter"/>
</dbReference>
<dbReference type="InterPro" id="IPR036138">
    <property type="entry name" value="PBP_dimer_sf"/>
</dbReference>
<evidence type="ECO:0000256" key="13">
    <source>
        <dbReference type="ARBA" id="ARBA00023316"/>
    </source>
</evidence>
<organism evidence="17 18">
    <name type="scientific">Candidatus Thiodiazotropha endoloripes</name>
    <dbReference type="NCBI Taxonomy" id="1818881"/>
    <lineage>
        <taxon>Bacteria</taxon>
        <taxon>Pseudomonadati</taxon>
        <taxon>Pseudomonadota</taxon>
        <taxon>Gammaproteobacteria</taxon>
        <taxon>Chromatiales</taxon>
        <taxon>Sedimenticolaceae</taxon>
        <taxon>Candidatus Thiodiazotropha</taxon>
    </lineage>
</organism>
<accession>A0A1E2UM43</accession>
<dbReference type="GO" id="GO:0008658">
    <property type="term" value="F:penicillin binding"/>
    <property type="evidence" value="ECO:0007669"/>
    <property type="project" value="UniProtKB-UniRule"/>
</dbReference>
<evidence type="ECO:0000256" key="10">
    <source>
        <dbReference type="ARBA" id="ARBA00022984"/>
    </source>
</evidence>
<dbReference type="Proteomes" id="UP000094849">
    <property type="component" value="Unassembled WGS sequence"/>
</dbReference>
<dbReference type="Gene3D" id="3.40.710.10">
    <property type="entry name" value="DD-peptidase/beta-lactamase superfamily"/>
    <property type="match status" value="1"/>
</dbReference>
<dbReference type="GO" id="GO:0008360">
    <property type="term" value="P:regulation of cell shape"/>
    <property type="evidence" value="ECO:0007669"/>
    <property type="project" value="UniProtKB-KW"/>
</dbReference>
<comment type="function">
    <text evidence="14">Catalyzes cross-linking of the peptidoglycan cell wall.</text>
</comment>
<evidence type="ECO:0000256" key="3">
    <source>
        <dbReference type="ARBA" id="ARBA00022475"/>
    </source>
</evidence>
<keyword evidence="4 14" id="KW-0997">Cell inner membrane</keyword>
<keyword evidence="10 14" id="KW-0573">Peptidoglycan synthesis</keyword>
<proteinExistence type="inferred from homology"/>
<comment type="caution">
    <text evidence="14">Lacks conserved residue(s) required for the propagation of feature annotation.</text>
</comment>
<keyword evidence="3 14" id="KW-1003">Cell membrane</keyword>
<evidence type="ECO:0000256" key="5">
    <source>
        <dbReference type="ARBA" id="ARBA00022645"/>
    </source>
</evidence>
<keyword evidence="13 14" id="KW-0961">Cell wall biogenesis/degradation</keyword>
<evidence type="ECO:0000256" key="2">
    <source>
        <dbReference type="ARBA" id="ARBA00004236"/>
    </source>
</evidence>
<feature type="domain" description="Penicillin-binding protein transpeptidase" evidence="15">
    <location>
        <begin position="266"/>
        <end position="604"/>
    </location>
</feature>
<gene>
    <name evidence="14" type="primary">mrdA</name>
    <name evidence="17" type="ORF">A3196_01850</name>
</gene>
<reference evidence="17 18" key="1">
    <citation type="submission" date="2016-03" db="EMBL/GenBank/DDBJ databases">
        <title>Chemosynthetic sulphur-oxidizing symbionts of marine invertebrate animals are capable of nitrogen fixation.</title>
        <authorList>
            <person name="Petersen J.M."/>
            <person name="Kemper A."/>
            <person name="Gruber-Vodicka H."/>
            <person name="Cardini U."/>
            <person name="Geest Mvander."/>
            <person name="Kleiner M."/>
            <person name="Bulgheresi S."/>
            <person name="Fussmann M."/>
            <person name="Herbold C."/>
            <person name="Seah B.K.B."/>
            <person name="Antony C.Paul."/>
            <person name="Liu D."/>
            <person name="Belitz A."/>
            <person name="Weber M."/>
        </authorList>
    </citation>
    <scope>NUCLEOTIDE SEQUENCE [LARGE SCALE GENOMIC DNA]</scope>
    <source>
        <strain evidence="17">G_D</strain>
    </source>
</reference>
<dbReference type="GO" id="GO:0009252">
    <property type="term" value="P:peptidoglycan biosynthetic process"/>
    <property type="evidence" value="ECO:0007669"/>
    <property type="project" value="UniProtKB-UniRule"/>
</dbReference>
<keyword evidence="9 14" id="KW-0133">Cell shape</keyword>
<keyword evidence="8 14" id="KW-0378">Hydrolase</keyword>
<keyword evidence="12 14" id="KW-0472">Membrane</keyword>
<evidence type="ECO:0000313" key="18">
    <source>
        <dbReference type="Proteomes" id="UP000094849"/>
    </source>
</evidence>
<dbReference type="GO" id="GO:0009002">
    <property type="term" value="F:serine-type D-Ala-D-Ala carboxypeptidase activity"/>
    <property type="evidence" value="ECO:0007669"/>
    <property type="project" value="UniProtKB-UniRule"/>
</dbReference>
<protein>
    <recommendedName>
        <fullName evidence="14">Peptidoglycan D,D-transpeptidase MrdA</fullName>
        <ecNumber evidence="14">3.4.16.4</ecNumber>
    </recommendedName>
    <alternativeName>
        <fullName evidence="14">Penicillin-binding protein 2</fullName>
        <shortName evidence="14">PBP-2</shortName>
    </alternativeName>
</protein>
<dbReference type="HAMAP" id="MF_02081">
    <property type="entry name" value="MrdA_transpept"/>
    <property type="match status" value="1"/>
</dbReference>
<dbReference type="SUPFAM" id="SSF56519">
    <property type="entry name" value="Penicillin binding protein dimerisation domain"/>
    <property type="match status" value="1"/>
</dbReference>
<dbReference type="Gene3D" id="3.30.1390.30">
    <property type="entry name" value="Penicillin-binding protein 2a, domain 3"/>
    <property type="match status" value="1"/>
</dbReference>
<sequence>MPQSSLKDYLHESQLFLGRAIVSGTLVILALIVLVSRLFFLQIENHDHFTTLSQDNRVKLEPLPPTRGLIFDRNGAILAQNLPAYSLEIIPEKTRDLAETIEQIGEIISITEDDIQRFHRLRKQRRRFDSIPIRVRLQEDEVARIAVHRHRFPGVDVKATLLRDYPQGLQTAHLLGYVGRINEKELQLIDTSNYSGTDFIGKNGVEKSYESLLHGDVGLQQVEVNAKGRVLRVLENQPPQPGNNLELFLDMRLQSTALEALGDYNGAVVAIDVETGGVLTLVSKPGYNPNLFVEGISSRDYRALEDSPDNPLFNRAIRGQYPPGSTVKPFIGLAGLEYDVVGFYQETYCPGYYQLPGKDHKYRDWKKWGHGKVDMAKGIIESCDVYYYELARTLGIDRLYEFLTGFGFGIPSRVDLDGELSGLMPNREWKQSKRREPWYPGETLIVGIGQGYFLATPLQLASATATLANRGHRIRPRVVATIEGPDGEKRDSPLIEDVLHQLDPEHWNQVIDAMTQVVEGQRGTARSIYTSNYRIAGKTGTAQVFSIKQDEEYDEETVAKRKRDHALFVAFAPVESPKIAIAVVVENGGHGGSVAAPIARQVMDRYLVDTAQAK</sequence>
<dbReference type="Gene3D" id="3.90.1310.10">
    <property type="entry name" value="Penicillin-binding protein 2a (Domain 2)"/>
    <property type="match status" value="1"/>
</dbReference>
<dbReference type="AlphaFoldDB" id="A0A1E2UM43"/>
<dbReference type="InterPro" id="IPR017790">
    <property type="entry name" value="Penicillin-binding_protein_2"/>
</dbReference>
<evidence type="ECO:0000256" key="8">
    <source>
        <dbReference type="ARBA" id="ARBA00022801"/>
    </source>
</evidence>
<evidence type="ECO:0000313" key="17">
    <source>
        <dbReference type="EMBL" id="ODB95604.1"/>
    </source>
</evidence>
<dbReference type="InterPro" id="IPR012338">
    <property type="entry name" value="Beta-lactam/transpept-like"/>
</dbReference>
<feature type="active site" description="Acyl-ester intermediate" evidence="14">
    <location>
        <position position="325"/>
    </location>
</feature>
<feature type="domain" description="Penicillin-binding protein dimerisation" evidence="16">
    <location>
        <begin position="63"/>
        <end position="234"/>
    </location>
</feature>
<dbReference type="GO" id="GO:0071555">
    <property type="term" value="P:cell wall organization"/>
    <property type="evidence" value="ECO:0007669"/>
    <property type="project" value="UniProtKB-KW"/>
</dbReference>
<dbReference type="PANTHER" id="PTHR30627">
    <property type="entry name" value="PEPTIDOGLYCAN D,D-TRANSPEPTIDASE"/>
    <property type="match status" value="1"/>
</dbReference>
<keyword evidence="7 14" id="KW-0812">Transmembrane</keyword>
<dbReference type="SUPFAM" id="SSF56601">
    <property type="entry name" value="beta-lactamase/transpeptidase-like"/>
    <property type="match status" value="1"/>
</dbReference>
<evidence type="ECO:0000259" key="15">
    <source>
        <dbReference type="Pfam" id="PF00905"/>
    </source>
</evidence>
<keyword evidence="18" id="KW-1185">Reference proteome</keyword>
<evidence type="ECO:0000256" key="6">
    <source>
        <dbReference type="ARBA" id="ARBA00022670"/>
    </source>
</evidence>
<dbReference type="OrthoDB" id="9766847at2"/>
<dbReference type="UniPathway" id="UPA00219"/>
<keyword evidence="11 14" id="KW-1133">Transmembrane helix</keyword>
<dbReference type="Pfam" id="PF00905">
    <property type="entry name" value="Transpeptidase"/>
    <property type="match status" value="1"/>
</dbReference>
<evidence type="ECO:0000256" key="14">
    <source>
        <dbReference type="HAMAP-Rule" id="MF_02081"/>
    </source>
</evidence>
<dbReference type="Pfam" id="PF03717">
    <property type="entry name" value="PBP_dimer"/>
    <property type="match status" value="1"/>
</dbReference>
<name>A0A1E2UM43_9GAMM</name>
<evidence type="ECO:0000256" key="7">
    <source>
        <dbReference type="ARBA" id="ARBA00022692"/>
    </source>
</evidence>
<keyword evidence="6 14" id="KW-0645">Protease</keyword>
<evidence type="ECO:0000256" key="4">
    <source>
        <dbReference type="ARBA" id="ARBA00022519"/>
    </source>
</evidence>
<comment type="subcellular location">
    <subcellularLocation>
        <location evidence="14">Cell inner membrane</location>
        <topology evidence="14">Single-pass membrane protein</topology>
    </subcellularLocation>
    <subcellularLocation>
        <location evidence="2">Cell membrane</location>
    </subcellularLocation>
    <subcellularLocation>
        <location evidence="1">Membrane</location>
        <topology evidence="1">Single-pass membrane protein</topology>
    </subcellularLocation>
</comment>
<dbReference type="EMBL" id="LVJZ01000003">
    <property type="protein sequence ID" value="ODB95604.1"/>
    <property type="molecule type" value="Genomic_DNA"/>
</dbReference>